<dbReference type="AlphaFoldDB" id="A0A9D1NDW1"/>
<dbReference type="GO" id="GO:0046872">
    <property type="term" value="F:metal ion binding"/>
    <property type="evidence" value="ECO:0007669"/>
    <property type="project" value="UniProtKB-KW"/>
</dbReference>
<evidence type="ECO:0000256" key="4">
    <source>
        <dbReference type="ARBA" id="ARBA00022723"/>
    </source>
</evidence>
<proteinExistence type="inferred from homology"/>
<name>A0A9D1NDW1_9FIRM</name>
<keyword evidence="4" id="KW-0479">Metal-binding</keyword>
<evidence type="ECO:0000256" key="6">
    <source>
        <dbReference type="ARBA" id="ARBA00022842"/>
    </source>
</evidence>
<reference evidence="12" key="2">
    <citation type="journal article" date="2021" name="PeerJ">
        <title>Extensive microbial diversity within the chicken gut microbiome revealed by metagenomics and culture.</title>
        <authorList>
            <person name="Gilroy R."/>
            <person name="Ravi A."/>
            <person name="Getino M."/>
            <person name="Pursley I."/>
            <person name="Horton D.L."/>
            <person name="Alikhan N.F."/>
            <person name="Baker D."/>
            <person name="Gharbi K."/>
            <person name="Hall N."/>
            <person name="Watson M."/>
            <person name="Adriaenssens E.M."/>
            <person name="Foster-Nyarko E."/>
            <person name="Jarju S."/>
            <person name="Secka A."/>
            <person name="Antonio M."/>
            <person name="Oren A."/>
            <person name="Chaudhuri R.R."/>
            <person name="La Ragione R."/>
            <person name="Hildebrand F."/>
            <person name="Pallen M.J."/>
        </authorList>
    </citation>
    <scope>NUCLEOTIDE SEQUENCE</scope>
    <source>
        <strain evidence="12">23406</strain>
    </source>
</reference>
<dbReference type="PROSITE" id="PS51706">
    <property type="entry name" value="G_ENGB"/>
    <property type="match status" value="1"/>
</dbReference>
<dbReference type="InterPro" id="IPR006073">
    <property type="entry name" value="GTP-bd"/>
</dbReference>
<evidence type="ECO:0000313" key="13">
    <source>
        <dbReference type="Proteomes" id="UP000886891"/>
    </source>
</evidence>
<keyword evidence="3 10" id="KW-0132">Cell division</keyword>
<dbReference type="InterPro" id="IPR027417">
    <property type="entry name" value="P-loop_NTPase"/>
</dbReference>
<dbReference type="Gene3D" id="3.40.50.300">
    <property type="entry name" value="P-loop containing nucleotide triphosphate hydrolases"/>
    <property type="match status" value="1"/>
</dbReference>
<feature type="domain" description="EngB-type G" evidence="11">
    <location>
        <begin position="42"/>
        <end position="215"/>
    </location>
</feature>
<keyword evidence="9 10" id="KW-0131">Cell cycle</keyword>
<keyword evidence="7 10" id="KW-0342">GTP-binding</keyword>
<dbReference type="InterPro" id="IPR019987">
    <property type="entry name" value="GTP-bd_ribosome_bio_YsxC"/>
</dbReference>
<reference evidence="12" key="1">
    <citation type="submission" date="2020-10" db="EMBL/GenBank/DDBJ databases">
        <authorList>
            <person name="Gilroy R."/>
        </authorList>
    </citation>
    <scope>NUCLEOTIDE SEQUENCE</scope>
    <source>
        <strain evidence="12">23406</strain>
    </source>
</reference>
<dbReference type="GO" id="GO:0005829">
    <property type="term" value="C:cytosol"/>
    <property type="evidence" value="ECO:0007669"/>
    <property type="project" value="TreeGrafter"/>
</dbReference>
<comment type="function">
    <text evidence="10">Necessary for normal cell division and for the maintenance of normal septation.</text>
</comment>
<comment type="caution">
    <text evidence="12">The sequence shown here is derived from an EMBL/GenBank/DDBJ whole genome shotgun (WGS) entry which is preliminary data.</text>
</comment>
<dbReference type="PANTHER" id="PTHR11649">
    <property type="entry name" value="MSS1/TRME-RELATED GTP-BINDING PROTEIN"/>
    <property type="match status" value="1"/>
</dbReference>
<organism evidence="12 13">
    <name type="scientific">Candidatus Stercoripulliclostridium merdipullorum</name>
    <dbReference type="NCBI Taxonomy" id="2840952"/>
    <lineage>
        <taxon>Bacteria</taxon>
        <taxon>Bacillati</taxon>
        <taxon>Bacillota</taxon>
        <taxon>Clostridia</taxon>
        <taxon>Eubacteriales</taxon>
        <taxon>Candidatus Stercoripulliclostridium</taxon>
    </lineage>
</organism>
<dbReference type="Pfam" id="PF01926">
    <property type="entry name" value="MMR_HSR1"/>
    <property type="match status" value="1"/>
</dbReference>
<dbReference type="PANTHER" id="PTHR11649:SF13">
    <property type="entry name" value="ENGB-TYPE G DOMAIN-CONTAINING PROTEIN"/>
    <property type="match status" value="1"/>
</dbReference>
<protein>
    <recommendedName>
        <fullName evidence="10">Probable GTP-binding protein EngB</fullName>
    </recommendedName>
</protein>
<evidence type="ECO:0000256" key="3">
    <source>
        <dbReference type="ARBA" id="ARBA00022618"/>
    </source>
</evidence>
<dbReference type="InterPro" id="IPR030393">
    <property type="entry name" value="G_ENGB_dom"/>
</dbReference>
<dbReference type="EMBL" id="DVOH01000058">
    <property type="protein sequence ID" value="HIV00889.1"/>
    <property type="molecule type" value="Genomic_DNA"/>
</dbReference>
<evidence type="ECO:0000313" key="12">
    <source>
        <dbReference type="EMBL" id="HIV00889.1"/>
    </source>
</evidence>
<accession>A0A9D1NDW1</accession>
<dbReference type="CDD" id="cd01876">
    <property type="entry name" value="YihA_EngB"/>
    <property type="match status" value="1"/>
</dbReference>
<comment type="cofactor">
    <cofactor evidence="1">
        <name>Mg(2+)</name>
        <dbReference type="ChEBI" id="CHEBI:18420"/>
    </cofactor>
</comment>
<dbReference type="GO" id="GO:0000917">
    <property type="term" value="P:division septum assembly"/>
    <property type="evidence" value="ECO:0007669"/>
    <property type="project" value="UniProtKB-KW"/>
</dbReference>
<keyword evidence="6" id="KW-0460">Magnesium</keyword>
<evidence type="ECO:0000259" key="11">
    <source>
        <dbReference type="PROSITE" id="PS51706"/>
    </source>
</evidence>
<keyword evidence="8 10" id="KW-0717">Septation</keyword>
<comment type="similarity">
    <text evidence="2 10">Belongs to the TRAFAC class TrmE-Era-EngA-EngB-Septin-like GTPase superfamily. EngB GTPase family.</text>
</comment>
<dbReference type="SUPFAM" id="SSF52540">
    <property type="entry name" value="P-loop containing nucleoside triphosphate hydrolases"/>
    <property type="match status" value="1"/>
</dbReference>
<gene>
    <name evidence="10" type="primary">engB</name>
    <name evidence="12" type="ORF">IAB14_07250</name>
</gene>
<dbReference type="NCBIfam" id="TIGR03598">
    <property type="entry name" value="GTPase_YsxC"/>
    <property type="match status" value="1"/>
</dbReference>
<dbReference type="Proteomes" id="UP000886891">
    <property type="component" value="Unassembled WGS sequence"/>
</dbReference>
<evidence type="ECO:0000256" key="9">
    <source>
        <dbReference type="ARBA" id="ARBA00023306"/>
    </source>
</evidence>
<evidence type="ECO:0000256" key="7">
    <source>
        <dbReference type="ARBA" id="ARBA00023134"/>
    </source>
</evidence>
<evidence type="ECO:0000256" key="1">
    <source>
        <dbReference type="ARBA" id="ARBA00001946"/>
    </source>
</evidence>
<evidence type="ECO:0000256" key="5">
    <source>
        <dbReference type="ARBA" id="ARBA00022741"/>
    </source>
</evidence>
<dbReference type="GO" id="GO:0005525">
    <property type="term" value="F:GTP binding"/>
    <property type="evidence" value="ECO:0007669"/>
    <property type="project" value="UniProtKB-UniRule"/>
</dbReference>
<dbReference type="HAMAP" id="MF_00321">
    <property type="entry name" value="GTPase_EngB"/>
    <property type="match status" value="1"/>
</dbReference>
<evidence type="ECO:0000256" key="10">
    <source>
        <dbReference type="HAMAP-Rule" id="MF_00321"/>
    </source>
</evidence>
<evidence type="ECO:0000256" key="2">
    <source>
        <dbReference type="ARBA" id="ARBA00009638"/>
    </source>
</evidence>
<keyword evidence="5 10" id="KW-0547">Nucleotide-binding</keyword>
<evidence type="ECO:0000256" key="8">
    <source>
        <dbReference type="ARBA" id="ARBA00023210"/>
    </source>
</evidence>
<sequence length="225" mass="25138">MPSNFGSCGTYRRFSGRRCTVQIKNAVFLTSVADAAKLLSDGVPEIAMCGKSNVGKSSFINFVTGQNALAKTSKEPGRTRLINYFSCNRDAFRLVDLPGYGFARVSDAEKKKWGVLIERYLRESKALRNVFLLLDVRRDPSDDDKMMINYLHHYAIPFTVILTKTDKLSRSAMMTRRREIANALCVGLDNPIPVSAEKKAGLDRVLQRLDEILSFEDGGGEEDTV</sequence>